<evidence type="ECO:0000313" key="10">
    <source>
        <dbReference type="EMBL" id="SHI46968.1"/>
    </source>
</evidence>
<evidence type="ECO:0000256" key="6">
    <source>
        <dbReference type="ARBA" id="ARBA00022989"/>
    </source>
</evidence>
<name>A0A1M6BEH1_9BURK</name>
<dbReference type="GO" id="GO:0015627">
    <property type="term" value="C:type II protein secretion system complex"/>
    <property type="evidence" value="ECO:0007669"/>
    <property type="project" value="InterPro"/>
</dbReference>
<dbReference type="FunFam" id="1.20.81.30:FF:000001">
    <property type="entry name" value="Type II secretion system protein F"/>
    <property type="match status" value="2"/>
</dbReference>
<dbReference type="InterPro" id="IPR042094">
    <property type="entry name" value="T2SS_GspF_sf"/>
</dbReference>
<feature type="domain" description="Type II secretion system protein GspF" evidence="9">
    <location>
        <begin position="68"/>
        <end position="190"/>
    </location>
</feature>
<evidence type="ECO:0000259" key="9">
    <source>
        <dbReference type="Pfam" id="PF00482"/>
    </source>
</evidence>
<organism evidence="10 11">
    <name type="scientific">Pollutimonas bauzanensis</name>
    <dbReference type="NCBI Taxonomy" id="658167"/>
    <lineage>
        <taxon>Bacteria</taxon>
        <taxon>Pseudomonadati</taxon>
        <taxon>Pseudomonadota</taxon>
        <taxon>Betaproteobacteria</taxon>
        <taxon>Burkholderiales</taxon>
        <taxon>Alcaligenaceae</taxon>
        <taxon>Pollutimonas</taxon>
    </lineage>
</organism>
<protein>
    <submittedName>
        <fullName evidence="10">General secretion pathway protein F</fullName>
    </submittedName>
</protein>
<feature type="transmembrane region" description="Helical" evidence="8">
    <location>
        <begin position="372"/>
        <end position="394"/>
    </location>
</feature>
<dbReference type="Pfam" id="PF00482">
    <property type="entry name" value="T2SSF"/>
    <property type="match status" value="2"/>
</dbReference>
<keyword evidence="4" id="KW-0997">Cell inner membrane</keyword>
<evidence type="ECO:0000256" key="5">
    <source>
        <dbReference type="ARBA" id="ARBA00022692"/>
    </source>
</evidence>
<reference evidence="10 11" key="1">
    <citation type="submission" date="2016-11" db="EMBL/GenBank/DDBJ databases">
        <authorList>
            <person name="Jaros S."/>
            <person name="Januszkiewicz K."/>
            <person name="Wedrychowicz H."/>
        </authorList>
    </citation>
    <scope>NUCLEOTIDE SEQUENCE [LARGE SCALE GENOMIC DNA]</scope>
    <source>
        <strain evidence="10 11">CGMCC 1.10190</strain>
    </source>
</reference>
<dbReference type="EMBL" id="FQXE01000025">
    <property type="protein sequence ID" value="SHI46968.1"/>
    <property type="molecule type" value="Genomic_DNA"/>
</dbReference>
<proteinExistence type="inferred from homology"/>
<dbReference type="InterPro" id="IPR018076">
    <property type="entry name" value="T2SS_GspF_dom"/>
</dbReference>
<dbReference type="PANTHER" id="PTHR30012">
    <property type="entry name" value="GENERAL SECRETION PATHWAY PROTEIN"/>
    <property type="match status" value="1"/>
</dbReference>
<evidence type="ECO:0000256" key="2">
    <source>
        <dbReference type="ARBA" id="ARBA00005745"/>
    </source>
</evidence>
<dbReference type="InterPro" id="IPR011850">
    <property type="entry name" value="T2SS_GspF"/>
</dbReference>
<dbReference type="STRING" id="658167.SAMN04488135_12514"/>
<evidence type="ECO:0000256" key="3">
    <source>
        <dbReference type="ARBA" id="ARBA00022475"/>
    </source>
</evidence>
<dbReference type="PANTHER" id="PTHR30012:SF0">
    <property type="entry name" value="TYPE II SECRETION SYSTEM PROTEIN F-RELATED"/>
    <property type="match status" value="1"/>
</dbReference>
<dbReference type="RefSeq" id="WP_073110085.1">
    <property type="nucleotide sequence ID" value="NZ_FQXE01000025.1"/>
</dbReference>
<dbReference type="GO" id="GO:0015628">
    <property type="term" value="P:protein secretion by the type II secretion system"/>
    <property type="evidence" value="ECO:0007669"/>
    <property type="project" value="InterPro"/>
</dbReference>
<evidence type="ECO:0000256" key="7">
    <source>
        <dbReference type="ARBA" id="ARBA00023136"/>
    </source>
</evidence>
<dbReference type="InterPro" id="IPR003004">
    <property type="entry name" value="GspF/PilC"/>
</dbReference>
<dbReference type="Gene3D" id="1.20.81.30">
    <property type="entry name" value="Type II secretion system (T2SS), domain F"/>
    <property type="match status" value="2"/>
</dbReference>
<keyword evidence="3" id="KW-1003">Cell membrane</keyword>
<feature type="transmembrane region" description="Helical" evidence="8">
    <location>
        <begin position="166"/>
        <end position="189"/>
    </location>
</feature>
<dbReference type="NCBIfam" id="TIGR02120">
    <property type="entry name" value="GspF"/>
    <property type="match status" value="1"/>
</dbReference>
<dbReference type="Proteomes" id="UP000184226">
    <property type="component" value="Unassembled WGS sequence"/>
</dbReference>
<feature type="domain" description="Type II secretion system protein GspF" evidence="9">
    <location>
        <begin position="270"/>
        <end position="392"/>
    </location>
</feature>
<feature type="transmembrane region" description="Helical" evidence="8">
    <location>
        <begin position="209"/>
        <end position="235"/>
    </location>
</feature>
<comment type="subcellular location">
    <subcellularLocation>
        <location evidence="1">Cell inner membrane</location>
        <topology evidence="1">Multi-pass membrane protein</topology>
    </subcellularLocation>
</comment>
<dbReference type="GO" id="GO:0005886">
    <property type="term" value="C:plasma membrane"/>
    <property type="evidence" value="ECO:0007669"/>
    <property type="project" value="UniProtKB-SubCell"/>
</dbReference>
<comment type="similarity">
    <text evidence="2">Belongs to the GSP F family.</text>
</comment>
<gene>
    <name evidence="10" type="ORF">SAMN04488135_12514</name>
</gene>
<sequence length="401" mass="43448">MPTFQYEAADAQGRIELGRLEADSPRGARAALRGRGLSPLAVAEKADAGAGASWFGKKLSNSDLAWATRELASLLSAGLPLESALVATIEQAERKHVAQTLAEVCENVRGGMRFADALAQRPKDFPDIYRALVGAGEDSGDQARVLERLADYLEGRDALRSKILTAFIYPIIVAVISVCIVVFLLGYVVPQVVSAFSQSHQELPVLTRVMLALSGFVREWGALTAALAGLAFWAWRRSLQNPATRLAWHSRLLRMPVISKFVLGVNTARFASTLSILRDAGVPMLRALEAARETMGNERMRGAASDVIGRVKEGETLAAALKAQRLFPSNLIHMVASGEKTGALAPMLDRAAQNLSRDLERRALRMTAMLEPLMTVGMGGMVLMIVLAVMMPIMELNQMVQ</sequence>
<keyword evidence="7 8" id="KW-0472">Membrane</keyword>
<evidence type="ECO:0000313" key="11">
    <source>
        <dbReference type="Proteomes" id="UP000184226"/>
    </source>
</evidence>
<keyword evidence="6 8" id="KW-1133">Transmembrane helix</keyword>
<keyword evidence="5 8" id="KW-0812">Transmembrane</keyword>
<accession>A0A1M6BEH1</accession>
<dbReference type="PRINTS" id="PR00812">
    <property type="entry name" value="BCTERIALGSPF"/>
</dbReference>
<evidence type="ECO:0000256" key="1">
    <source>
        <dbReference type="ARBA" id="ARBA00004429"/>
    </source>
</evidence>
<evidence type="ECO:0000256" key="4">
    <source>
        <dbReference type="ARBA" id="ARBA00022519"/>
    </source>
</evidence>
<dbReference type="OrthoDB" id="9805682at2"/>
<keyword evidence="11" id="KW-1185">Reference proteome</keyword>
<dbReference type="AlphaFoldDB" id="A0A1M6BEH1"/>
<evidence type="ECO:0000256" key="8">
    <source>
        <dbReference type="SAM" id="Phobius"/>
    </source>
</evidence>